<dbReference type="OrthoDB" id="8430416at2"/>
<sequence>MKSYKSAHWIFDENKQELKYLDGTTKRLPARLNNCLASLLKAQGQTVIYDELLEAVWGTIYRDYNTIASVVSELRKLINCRSSKVNYIVTVPKKGYRFSCYEHIQLVDSQENNALEQNIDSHNTELKDVATEIEPQLAPQNAIIESPQVIKSPSSINTVVNSSSSFTGRKKALTYSFALVILLIVCAAVLLRPYFSSDNLNIHSSKTEVLTHEYGRELEFDLSQDKQWLAYVHENDLGKDLLLKNIKTGITAGLFADQNLYYSSPSFNYTNNALLYLEHSDRGCEMFQIGINNEGFLANEKRKITQCGLKDSWVTTAYDKHSDAVFFARSESIAEPYRIFKHDLQTGYERNITSPPSTGRGDYSFALSPDGLSLAFVRNVLWEKSSIWLLNLANGETRQLFEIPYLLESIAWMGDHAILYSTGHDLMRFNLASKESELVKRFSKPVKYPNTDESNIYVSRGQSLVSDIWQLNLQRLTTERIIASDYIDSAPIISAQGTLFLSNRSGHHELWQRGGNQEIKVMDLIGELEKVKNIKELDHEFLVGILGGRIVKINKTSHEVVWLSAEEKKIDSFTLSAKQTKLVYATELNEAWFIEQLDIATGKLEFFGIEGFTAKYWQNKILLTNFRAPGLWLYDPITRERQLIDASFEVFSANKWAVLNNHLILVKKNEVSVFALNAGQLTLIKALAVPGDPRSISCDSVKQVCQFDLFAKGSTEIIKLVF</sequence>
<dbReference type="SUPFAM" id="SSF82171">
    <property type="entry name" value="DPP6 N-terminal domain-like"/>
    <property type="match status" value="1"/>
</dbReference>
<evidence type="ECO:0000313" key="6">
    <source>
        <dbReference type="EMBL" id="EAR27067.1"/>
    </source>
</evidence>
<gene>
    <name evidence="6" type="ORF">PTD2_05335</name>
</gene>
<dbReference type="EMBL" id="AAOH01000007">
    <property type="protein sequence ID" value="EAR27067.1"/>
    <property type="molecule type" value="Genomic_DNA"/>
</dbReference>
<dbReference type="RefSeq" id="WP_009838930.1">
    <property type="nucleotide sequence ID" value="NZ_AAOH01000007.1"/>
</dbReference>
<evidence type="ECO:0000256" key="1">
    <source>
        <dbReference type="ARBA" id="ARBA00009820"/>
    </source>
</evidence>
<feature type="domain" description="OmpR/PhoB-type" evidence="5">
    <location>
        <begin position="1"/>
        <end position="100"/>
    </location>
</feature>
<dbReference type="SMART" id="SM00862">
    <property type="entry name" value="Trans_reg_C"/>
    <property type="match status" value="1"/>
</dbReference>
<dbReference type="InterPro" id="IPR001867">
    <property type="entry name" value="OmpR/PhoB-type_DNA-bd"/>
</dbReference>
<proteinExistence type="inferred from homology"/>
<keyword evidence="2 3" id="KW-0238">DNA-binding</keyword>
<dbReference type="PANTHER" id="PTHR36842">
    <property type="entry name" value="PROTEIN TOLB HOMOLOG"/>
    <property type="match status" value="1"/>
</dbReference>
<keyword evidence="4" id="KW-0812">Transmembrane</keyword>
<keyword evidence="4" id="KW-0472">Membrane</keyword>
<reference evidence="6 7" key="1">
    <citation type="submission" date="2006-02" db="EMBL/GenBank/DDBJ databases">
        <authorList>
            <person name="Moran M.A."/>
            <person name="Kjelleberg S."/>
            <person name="Egan S."/>
            <person name="Saunders N."/>
            <person name="Thomas T."/>
            <person name="Ferriera S."/>
            <person name="Johnson J."/>
            <person name="Kravitz S."/>
            <person name="Halpern A."/>
            <person name="Remington K."/>
            <person name="Beeson K."/>
            <person name="Tran B."/>
            <person name="Rogers Y.-H."/>
            <person name="Friedman R."/>
            <person name="Venter J.C."/>
        </authorList>
    </citation>
    <scope>NUCLEOTIDE SEQUENCE [LARGE SCALE GENOMIC DNA]</scope>
    <source>
        <strain evidence="6 7">D2</strain>
    </source>
</reference>
<dbReference type="SUPFAM" id="SSF75011">
    <property type="entry name" value="3-carboxy-cis,cis-mucoante lactonizing enzyme"/>
    <property type="match status" value="1"/>
</dbReference>
<feature type="DNA-binding region" description="OmpR/PhoB-type" evidence="3">
    <location>
        <begin position="1"/>
        <end position="100"/>
    </location>
</feature>
<dbReference type="InterPro" id="IPR011659">
    <property type="entry name" value="WD40"/>
</dbReference>
<dbReference type="InterPro" id="IPR036388">
    <property type="entry name" value="WH-like_DNA-bd_sf"/>
</dbReference>
<evidence type="ECO:0000256" key="4">
    <source>
        <dbReference type="SAM" id="Phobius"/>
    </source>
</evidence>
<dbReference type="InterPro" id="IPR011042">
    <property type="entry name" value="6-blade_b-propeller_TolB-like"/>
</dbReference>
<dbReference type="HOGENOM" id="CLU_404838_0_0_6"/>
<evidence type="ECO:0000313" key="7">
    <source>
        <dbReference type="Proteomes" id="UP000006201"/>
    </source>
</evidence>
<dbReference type="Gene3D" id="2.120.10.30">
    <property type="entry name" value="TolB, C-terminal domain"/>
    <property type="match status" value="1"/>
</dbReference>
<dbReference type="Proteomes" id="UP000006201">
    <property type="component" value="Unassembled WGS sequence"/>
</dbReference>
<feature type="transmembrane region" description="Helical" evidence="4">
    <location>
        <begin position="172"/>
        <end position="195"/>
    </location>
</feature>
<dbReference type="eggNOG" id="COG0823">
    <property type="taxonomic scope" value="Bacteria"/>
</dbReference>
<comment type="caution">
    <text evidence="6">The sequence shown here is derived from an EMBL/GenBank/DDBJ whole genome shotgun (WGS) entry which is preliminary data.</text>
</comment>
<dbReference type="PROSITE" id="PS51755">
    <property type="entry name" value="OMPR_PHOB"/>
    <property type="match status" value="1"/>
</dbReference>
<protein>
    <submittedName>
        <fullName evidence="6">Putative transcriptional regulator</fullName>
    </submittedName>
</protein>
<evidence type="ECO:0000259" key="5">
    <source>
        <dbReference type="PROSITE" id="PS51755"/>
    </source>
</evidence>
<dbReference type="InterPro" id="IPR016032">
    <property type="entry name" value="Sig_transdc_resp-reg_C-effctor"/>
</dbReference>
<evidence type="ECO:0000256" key="2">
    <source>
        <dbReference type="ARBA" id="ARBA00023125"/>
    </source>
</evidence>
<keyword evidence="4" id="KW-1133">Transmembrane helix</keyword>
<organism evidence="6 7">
    <name type="scientific">Pseudoalteromonas tunicata D2</name>
    <dbReference type="NCBI Taxonomy" id="87626"/>
    <lineage>
        <taxon>Bacteria</taxon>
        <taxon>Pseudomonadati</taxon>
        <taxon>Pseudomonadota</taxon>
        <taxon>Gammaproteobacteria</taxon>
        <taxon>Alteromonadales</taxon>
        <taxon>Pseudoalteromonadaceae</taxon>
        <taxon>Pseudoalteromonas</taxon>
    </lineage>
</organism>
<dbReference type="AlphaFoldDB" id="A4CDM5"/>
<dbReference type="SUPFAM" id="SSF46894">
    <property type="entry name" value="C-terminal effector domain of the bipartite response regulators"/>
    <property type="match status" value="1"/>
</dbReference>
<comment type="similarity">
    <text evidence="1">Belongs to the TolB family.</text>
</comment>
<accession>A4CDM5</accession>
<dbReference type="STRING" id="87626.PTD2_05335"/>
<dbReference type="Gene3D" id="1.10.10.10">
    <property type="entry name" value="Winged helix-like DNA-binding domain superfamily/Winged helix DNA-binding domain"/>
    <property type="match status" value="1"/>
</dbReference>
<dbReference type="GO" id="GO:0003677">
    <property type="term" value="F:DNA binding"/>
    <property type="evidence" value="ECO:0007669"/>
    <property type="project" value="UniProtKB-UniRule"/>
</dbReference>
<dbReference type="Pfam" id="PF07676">
    <property type="entry name" value="PD40"/>
    <property type="match status" value="1"/>
</dbReference>
<evidence type="ECO:0000256" key="3">
    <source>
        <dbReference type="PROSITE-ProRule" id="PRU01091"/>
    </source>
</evidence>
<dbReference type="GO" id="GO:0006355">
    <property type="term" value="P:regulation of DNA-templated transcription"/>
    <property type="evidence" value="ECO:0007669"/>
    <property type="project" value="InterPro"/>
</dbReference>
<dbReference type="GO" id="GO:0000160">
    <property type="term" value="P:phosphorelay signal transduction system"/>
    <property type="evidence" value="ECO:0007669"/>
    <property type="project" value="InterPro"/>
</dbReference>
<dbReference type="Pfam" id="PF00486">
    <property type="entry name" value="Trans_reg_C"/>
    <property type="match status" value="1"/>
</dbReference>
<name>A4CDM5_9GAMM</name>
<dbReference type="CDD" id="cd00383">
    <property type="entry name" value="trans_reg_C"/>
    <property type="match status" value="1"/>
</dbReference>
<keyword evidence="7" id="KW-1185">Reference proteome</keyword>